<comment type="similarity">
    <text evidence="2">Belongs to the chorismate synthase family.</text>
</comment>
<name>A0A6N2LSV3_SALVM</name>
<dbReference type="Gene3D" id="3.60.150.10">
    <property type="entry name" value="Chorismate synthase AroC"/>
    <property type="match status" value="1"/>
</dbReference>
<dbReference type="InterPro" id="IPR000453">
    <property type="entry name" value="Chorismate_synth"/>
</dbReference>
<dbReference type="GO" id="GO:0005829">
    <property type="term" value="C:cytosol"/>
    <property type="evidence" value="ECO:0007669"/>
    <property type="project" value="TreeGrafter"/>
</dbReference>
<dbReference type="EC" id="4.2.3.5" evidence="3"/>
<dbReference type="PANTHER" id="PTHR21085">
    <property type="entry name" value="CHORISMATE SYNTHASE"/>
    <property type="match status" value="1"/>
</dbReference>
<dbReference type="InterPro" id="IPR035904">
    <property type="entry name" value="Chorismate_synth_AroC_sf"/>
</dbReference>
<proteinExistence type="inferred from homology"/>
<gene>
    <name evidence="7" type="ORF">SVIM_LOCUS264111</name>
</gene>
<evidence type="ECO:0000256" key="4">
    <source>
        <dbReference type="ARBA" id="ARBA00022605"/>
    </source>
</evidence>
<dbReference type="AlphaFoldDB" id="A0A6N2LSV3"/>
<dbReference type="EMBL" id="CAADRP010001596">
    <property type="protein sequence ID" value="VFU43346.1"/>
    <property type="molecule type" value="Genomic_DNA"/>
</dbReference>
<protein>
    <recommendedName>
        <fullName evidence="3">chorismate synthase</fullName>
        <ecNumber evidence="3">4.2.3.5</ecNumber>
    </recommendedName>
</protein>
<evidence type="ECO:0000256" key="1">
    <source>
        <dbReference type="ARBA" id="ARBA00005044"/>
    </source>
</evidence>
<comment type="pathway">
    <text evidence="1">Metabolic intermediate biosynthesis; chorismate biosynthesis; chorismate from D-erythrose 4-phosphate and phosphoenolpyruvate: step 7/7.</text>
</comment>
<keyword evidence="6" id="KW-0456">Lyase</keyword>
<dbReference type="GO" id="GO:0004107">
    <property type="term" value="F:chorismate synthase activity"/>
    <property type="evidence" value="ECO:0007669"/>
    <property type="project" value="UniProtKB-EC"/>
</dbReference>
<dbReference type="GO" id="GO:0010181">
    <property type="term" value="F:FMN binding"/>
    <property type="evidence" value="ECO:0007669"/>
    <property type="project" value="TreeGrafter"/>
</dbReference>
<reference evidence="7" key="1">
    <citation type="submission" date="2019-03" db="EMBL/GenBank/DDBJ databases">
        <authorList>
            <person name="Mank J."/>
            <person name="Almeida P."/>
        </authorList>
    </citation>
    <scope>NUCLEOTIDE SEQUENCE</scope>
    <source>
        <strain evidence="7">78183</strain>
    </source>
</reference>
<dbReference type="GO" id="GO:0009423">
    <property type="term" value="P:chorismate biosynthetic process"/>
    <property type="evidence" value="ECO:0007669"/>
    <property type="project" value="TreeGrafter"/>
</dbReference>
<dbReference type="GO" id="GO:0009073">
    <property type="term" value="P:aromatic amino acid family biosynthetic process"/>
    <property type="evidence" value="ECO:0007669"/>
    <property type="project" value="UniProtKB-KW"/>
</dbReference>
<evidence type="ECO:0000256" key="6">
    <source>
        <dbReference type="ARBA" id="ARBA00023239"/>
    </source>
</evidence>
<accession>A0A6N2LSV3</accession>
<keyword evidence="4" id="KW-0028">Amino-acid biosynthesis</keyword>
<dbReference type="SUPFAM" id="SSF103263">
    <property type="entry name" value="Chorismate synthase, AroC"/>
    <property type="match status" value="1"/>
</dbReference>
<dbReference type="GO" id="GO:0008652">
    <property type="term" value="P:amino acid biosynthetic process"/>
    <property type="evidence" value="ECO:0007669"/>
    <property type="project" value="UniProtKB-KW"/>
</dbReference>
<evidence type="ECO:0000256" key="3">
    <source>
        <dbReference type="ARBA" id="ARBA00013036"/>
    </source>
</evidence>
<organism evidence="7">
    <name type="scientific">Salix viminalis</name>
    <name type="common">Common osier</name>
    <name type="synonym">Basket willow</name>
    <dbReference type="NCBI Taxonomy" id="40686"/>
    <lineage>
        <taxon>Eukaryota</taxon>
        <taxon>Viridiplantae</taxon>
        <taxon>Streptophyta</taxon>
        <taxon>Embryophyta</taxon>
        <taxon>Tracheophyta</taxon>
        <taxon>Spermatophyta</taxon>
        <taxon>Magnoliopsida</taxon>
        <taxon>eudicotyledons</taxon>
        <taxon>Gunneridae</taxon>
        <taxon>Pentapetalae</taxon>
        <taxon>rosids</taxon>
        <taxon>fabids</taxon>
        <taxon>Malpighiales</taxon>
        <taxon>Salicaceae</taxon>
        <taxon>Saliceae</taxon>
        <taxon>Salix</taxon>
    </lineage>
</organism>
<keyword evidence="5" id="KW-0057">Aromatic amino acid biosynthesis</keyword>
<evidence type="ECO:0000313" key="7">
    <source>
        <dbReference type="EMBL" id="VFU43346.1"/>
    </source>
</evidence>
<sequence>MVVVCQLQDRLLGTPIHVFVPNTDQRGFDYNEMSVAYRPSHADATYDMKYGVRSVQREKQLAELPLELLQRKFLSYMQELRFLLMSLKSTRLYFLKEWLIMTLFHLIR</sequence>
<evidence type="ECO:0000256" key="2">
    <source>
        <dbReference type="ARBA" id="ARBA00008014"/>
    </source>
</evidence>
<evidence type="ECO:0000256" key="5">
    <source>
        <dbReference type="ARBA" id="ARBA00023141"/>
    </source>
</evidence>
<dbReference type="Pfam" id="PF01264">
    <property type="entry name" value="Chorismate_synt"/>
    <property type="match status" value="1"/>
</dbReference>
<dbReference type="PANTHER" id="PTHR21085:SF0">
    <property type="entry name" value="CHORISMATE SYNTHASE"/>
    <property type="match status" value="1"/>
</dbReference>